<dbReference type="SUPFAM" id="SSF46689">
    <property type="entry name" value="Homeodomain-like"/>
    <property type="match status" value="1"/>
</dbReference>
<keyword evidence="2" id="KW-0238">DNA-binding</keyword>
<sequence length="339" mass="37983">MQKNAIATQAGQQQFLTERMLSMVDSQQVPEANRLDYWKNHVHSANGLKIECATNNFVGVMTNRTLSNCSVHGVKIQTPHRAIRESTTQDLCFVNVQVRNEGARFNGNREFSMQQGSLILYEACEAYELDFDGASESLVIAIAKSDLEKRVANIQMHLDEAITYDPLKTTMLAGLLRGVLSINGETRQAVKDGLSEAVLNMLVATLYDCDEAVLKTPTNGSAAILQRIKSFINTHLDNPDLNPVMTAEAMGITVSYLHKIFLQNNTTLMQFVLAERLERCRRDIAKGDRADGISQIAYRWGFNDASHFSRSFRKRFGTSPRDYRADVFARDLSKLAANH</sequence>
<dbReference type="Pfam" id="PF12833">
    <property type="entry name" value="HTH_18"/>
    <property type="match status" value="1"/>
</dbReference>
<dbReference type="Proteomes" id="UP000193862">
    <property type="component" value="Unassembled WGS sequence"/>
</dbReference>
<dbReference type="InterPro" id="IPR009057">
    <property type="entry name" value="Homeodomain-like_sf"/>
</dbReference>
<evidence type="ECO:0000313" key="6">
    <source>
        <dbReference type="Proteomes" id="UP000193862"/>
    </source>
</evidence>
<reference evidence="5 6" key="1">
    <citation type="submission" date="2017-03" db="EMBL/GenBank/DDBJ databases">
        <authorList>
            <person name="Afonso C.L."/>
            <person name="Miller P.J."/>
            <person name="Scott M.A."/>
            <person name="Spackman E."/>
            <person name="Goraichik I."/>
            <person name="Dimitrov K.M."/>
            <person name="Suarez D.L."/>
            <person name="Swayne D.E."/>
        </authorList>
    </citation>
    <scope>NUCLEOTIDE SEQUENCE [LARGE SCALE GENOMIC DNA]</scope>
    <source>
        <strain evidence="5 6">CECT 8620</strain>
    </source>
</reference>
<keyword evidence="1" id="KW-0805">Transcription regulation</keyword>
<dbReference type="GO" id="GO:0003700">
    <property type="term" value="F:DNA-binding transcription factor activity"/>
    <property type="evidence" value="ECO:0007669"/>
    <property type="project" value="InterPro"/>
</dbReference>
<dbReference type="InterPro" id="IPR018060">
    <property type="entry name" value="HTH_AraC"/>
</dbReference>
<dbReference type="Pfam" id="PF14525">
    <property type="entry name" value="AraC_binding_2"/>
    <property type="match status" value="1"/>
</dbReference>
<dbReference type="Gene3D" id="1.10.10.60">
    <property type="entry name" value="Homeodomain-like"/>
    <property type="match status" value="1"/>
</dbReference>
<dbReference type="EMBL" id="FWFS01000002">
    <property type="protein sequence ID" value="SLN28107.1"/>
    <property type="molecule type" value="Genomic_DNA"/>
</dbReference>
<dbReference type="AlphaFoldDB" id="A0A1Y5S014"/>
<dbReference type="OrthoDB" id="8004517at2"/>
<dbReference type="PRINTS" id="PR00032">
    <property type="entry name" value="HTHARAC"/>
</dbReference>
<dbReference type="PANTHER" id="PTHR43280:SF31">
    <property type="entry name" value="TRANSCRIPTIONAL REGULATORY PROTEIN"/>
    <property type="match status" value="1"/>
</dbReference>
<proteinExistence type="predicted"/>
<keyword evidence="6" id="KW-1185">Reference proteome</keyword>
<dbReference type="PANTHER" id="PTHR43280">
    <property type="entry name" value="ARAC-FAMILY TRANSCRIPTIONAL REGULATOR"/>
    <property type="match status" value="1"/>
</dbReference>
<dbReference type="InterPro" id="IPR035418">
    <property type="entry name" value="AraC-bd_2"/>
</dbReference>
<evidence type="ECO:0000256" key="2">
    <source>
        <dbReference type="ARBA" id="ARBA00023125"/>
    </source>
</evidence>
<dbReference type="InterPro" id="IPR020449">
    <property type="entry name" value="Tscrpt_reg_AraC-type_HTH"/>
</dbReference>
<keyword evidence="3" id="KW-0804">Transcription</keyword>
<evidence type="ECO:0000256" key="1">
    <source>
        <dbReference type="ARBA" id="ARBA00023015"/>
    </source>
</evidence>
<accession>A0A1Y5S014</accession>
<feature type="domain" description="HTH araC/xylS-type" evidence="4">
    <location>
        <begin position="226"/>
        <end position="326"/>
    </location>
</feature>
<evidence type="ECO:0000256" key="3">
    <source>
        <dbReference type="ARBA" id="ARBA00023163"/>
    </source>
</evidence>
<dbReference type="RefSeq" id="WP_085835612.1">
    <property type="nucleotide sequence ID" value="NZ_FWFS01000002.1"/>
</dbReference>
<dbReference type="SMART" id="SM00342">
    <property type="entry name" value="HTH_ARAC"/>
    <property type="match status" value="1"/>
</dbReference>
<name>A0A1Y5S014_9RHOB</name>
<organism evidence="5 6">
    <name type="scientific">Aquimixticola soesokkakensis</name>
    <dbReference type="NCBI Taxonomy" id="1519096"/>
    <lineage>
        <taxon>Bacteria</taxon>
        <taxon>Pseudomonadati</taxon>
        <taxon>Pseudomonadota</taxon>
        <taxon>Alphaproteobacteria</taxon>
        <taxon>Rhodobacterales</taxon>
        <taxon>Paracoccaceae</taxon>
        <taxon>Aquimixticola</taxon>
    </lineage>
</organism>
<dbReference type="GO" id="GO:0043565">
    <property type="term" value="F:sequence-specific DNA binding"/>
    <property type="evidence" value="ECO:0007669"/>
    <property type="project" value="InterPro"/>
</dbReference>
<gene>
    <name evidence="5" type="primary">feaR</name>
    <name evidence="5" type="ORF">AQS8620_00878</name>
</gene>
<protein>
    <submittedName>
        <fullName evidence="5">Transcriptional activator FeaR</fullName>
    </submittedName>
</protein>
<evidence type="ECO:0000259" key="4">
    <source>
        <dbReference type="PROSITE" id="PS01124"/>
    </source>
</evidence>
<evidence type="ECO:0000313" key="5">
    <source>
        <dbReference type="EMBL" id="SLN28107.1"/>
    </source>
</evidence>
<dbReference type="PROSITE" id="PS01124">
    <property type="entry name" value="HTH_ARAC_FAMILY_2"/>
    <property type="match status" value="1"/>
</dbReference>